<dbReference type="AlphaFoldDB" id="A0AB34FN06"/>
<keyword evidence="3" id="KW-1185">Reference proteome</keyword>
<accession>A0AB34FN06</accession>
<protein>
    <submittedName>
        <fullName evidence="2">F-box domain-containing protein</fullName>
    </submittedName>
</protein>
<proteinExistence type="predicted"/>
<feature type="chain" id="PRO_5044204502" evidence="1">
    <location>
        <begin position="19"/>
        <end position="171"/>
    </location>
</feature>
<reference evidence="2" key="1">
    <citation type="submission" date="2023-01" db="EMBL/GenBank/DDBJ databases">
        <title>The growth and conidiation of Purpureocillium lavendulum are regulated by nitrogen source and histone H3K14 acetylation.</title>
        <authorList>
            <person name="Tang P."/>
            <person name="Han J."/>
            <person name="Zhang C."/>
            <person name="Tang P."/>
            <person name="Qi F."/>
            <person name="Zhang K."/>
            <person name="Liang L."/>
        </authorList>
    </citation>
    <scope>NUCLEOTIDE SEQUENCE</scope>
    <source>
        <strain evidence="2">YMF1.00683</strain>
    </source>
</reference>
<evidence type="ECO:0000256" key="1">
    <source>
        <dbReference type="SAM" id="SignalP"/>
    </source>
</evidence>
<sequence length="171" mass="17513">MLAEALTMLSLVATAVSAAAVAPRDNWGPPSLCCFTIAEAGSGSPAQFDVGDLLGNVILGVSGRPDGWFCLDLSSPKKILYGNGDNACIEAAPDSRFSCLDPTPGRDQYTLQAGPDGHTLLSVNGGLDYKACPNPHGAGEMVYGAARSEAGCRTLQFVAKSLTGTCPGFTG</sequence>
<feature type="signal peptide" evidence="1">
    <location>
        <begin position="1"/>
        <end position="18"/>
    </location>
</feature>
<keyword evidence="1" id="KW-0732">Signal</keyword>
<evidence type="ECO:0000313" key="3">
    <source>
        <dbReference type="Proteomes" id="UP001163105"/>
    </source>
</evidence>
<organism evidence="2 3">
    <name type="scientific">Purpureocillium lavendulum</name>
    <dbReference type="NCBI Taxonomy" id="1247861"/>
    <lineage>
        <taxon>Eukaryota</taxon>
        <taxon>Fungi</taxon>
        <taxon>Dikarya</taxon>
        <taxon>Ascomycota</taxon>
        <taxon>Pezizomycotina</taxon>
        <taxon>Sordariomycetes</taxon>
        <taxon>Hypocreomycetidae</taxon>
        <taxon>Hypocreales</taxon>
        <taxon>Ophiocordycipitaceae</taxon>
        <taxon>Purpureocillium</taxon>
    </lineage>
</organism>
<comment type="caution">
    <text evidence="2">The sequence shown here is derived from an EMBL/GenBank/DDBJ whole genome shotgun (WGS) entry which is preliminary data.</text>
</comment>
<evidence type="ECO:0000313" key="2">
    <source>
        <dbReference type="EMBL" id="KAJ6440459.1"/>
    </source>
</evidence>
<dbReference type="EMBL" id="JAQHRD010000005">
    <property type="protein sequence ID" value="KAJ6440459.1"/>
    <property type="molecule type" value="Genomic_DNA"/>
</dbReference>
<dbReference type="Proteomes" id="UP001163105">
    <property type="component" value="Unassembled WGS sequence"/>
</dbReference>
<gene>
    <name evidence="2" type="ORF">O9K51_06249</name>
</gene>
<name>A0AB34FN06_9HYPO</name>